<feature type="compositionally biased region" description="Basic and acidic residues" evidence="1">
    <location>
        <begin position="51"/>
        <end position="65"/>
    </location>
</feature>
<dbReference type="EMBL" id="OY660882">
    <property type="protein sequence ID" value="CAJ1081377.1"/>
    <property type="molecule type" value="Genomic_DNA"/>
</dbReference>
<sequence>MEETPGPLPDDNGPKQGSVTASAGSPRIQLLFCCFYSRNQNKQNQRRRNERQRNPEEAENLETRTSRGQRVFNKEVKTGEEDTDVGPSDRDGY</sequence>
<accession>A0AAV1HAZ0</accession>
<name>A0AAV1HAZ0_XYRNO</name>
<protein>
    <submittedName>
        <fullName evidence="2">Uncharacterized protein</fullName>
    </submittedName>
</protein>
<feature type="region of interest" description="Disordered" evidence="1">
    <location>
        <begin position="1"/>
        <end position="23"/>
    </location>
</feature>
<dbReference type="Proteomes" id="UP001178508">
    <property type="component" value="Chromosome 19"/>
</dbReference>
<keyword evidence="3" id="KW-1185">Reference proteome</keyword>
<reference evidence="2" key="1">
    <citation type="submission" date="2023-08" db="EMBL/GenBank/DDBJ databases">
        <authorList>
            <person name="Alioto T."/>
            <person name="Alioto T."/>
            <person name="Gomez Garrido J."/>
        </authorList>
    </citation>
    <scope>NUCLEOTIDE SEQUENCE</scope>
</reference>
<proteinExistence type="predicted"/>
<gene>
    <name evidence="2" type="ORF">XNOV1_A000761</name>
</gene>
<evidence type="ECO:0000313" key="3">
    <source>
        <dbReference type="Proteomes" id="UP001178508"/>
    </source>
</evidence>
<evidence type="ECO:0000313" key="2">
    <source>
        <dbReference type="EMBL" id="CAJ1081377.1"/>
    </source>
</evidence>
<organism evidence="2 3">
    <name type="scientific">Xyrichtys novacula</name>
    <name type="common">Pearly razorfish</name>
    <name type="synonym">Hemipteronotus novacula</name>
    <dbReference type="NCBI Taxonomy" id="13765"/>
    <lineage>
        <taxon>Eukaryota</taxon>
        <taxon>Metazoa</taxon>
        <taxon>Chordata</taxon>
        <taxon>Craniata</taxon>
        <taxon>Vertebrata</taxon>
        <taxon>Euteleostomi</taxon>
        <taxon>Actinopterygii</taxon>
        <taxon>Neopterygii</taxon>
        <taxon>Teleostei</taxon>
        <taxon>Neoteleostei</taxon>
        <taxon>Acanthomorphata</taxon>
        <taxon>Eupercaria</taxon>
        <taxon>Labriformes</taxon>
        <taxon>Labridae</taxon>
        <taxon>Xyrichtys</taxon>
    </lineage>
</organism>
<dbReference type="AlphaFoldDB" id="A0AAV1HAZ0"/>
<evidence type="ECO:0000256" key="1">
    <source>
        <dbReference type="SAM" id="MobiDB-lite"/>
    </source>
</evidence>
<feature type="region of interest" description="Disordered" evidence="1">
    <location>
        <begin position="40"/>
        <end position="93"/>
    </location>
</feature>